<evidence type="ECO:0000259" key="1">
    <source>
        <dbReference type="Pfam" id="PF14301"/>
    </source>
</evidence>
<comment type="caution">
    <text evidence="2">The sequence shown here is derived from an EMBL/GenBank/DDBJ whole genome shotgun (WGS) entry which is preliminary data.</text>
</comment>
<dbReference type="InterPro" id="IPR025484">
    <property type="entry name" value="DUF4376"/>
</dbReference>
<organism evidence="2 3">
    <name type="scientific">Pseudomonas asuensis</name>
    <dbReference type="NCBI Taxonomy" id="1825787"/>
    <lineage>
        <taxon>Bacteria</taxon>
        <taxon>Pseudomonadati</taxon>
        <taxon>Pseudomonadota</taxon>
        <taxon>Gammaproteobacteria</taxon>
        <taxon>Pseudomonadales</taxon>
        <taxon>Pseudomonadaceae</taxon>
        <taxon>Pseudomonas</taxon>
    </lineage>
</organism>
<evidence type="ECO:0000313" key="3">
    <source>
        <dbReference type="Proteomes" id="UP000616499"/>
    </source>
</evidence>
<evidence type="ECO:0000313" key="2">
    <source>
        <dbReference type="EMBL" id="GGM31866.1"/>
    </source>
</evidence>
<proteinExistence type="predicted"/>
<reference evidence="3" key="1">
    <citation type="journal article" date="2019" name="Int. J. Syst. Evol. Microbiol.">
        <title>The Global Catalogue of Microorganisms (GCM) 10K type strain sequencing project: providing services to taxonomists for standard genome sequencing and annotation.</title>
        <authorList>
            <consortium name="The Broad Institute Genomics Platform"/>
            <consortium name="The Broad Institute Genome Sequencing Center for Infectious Disease"/>
            <person name="Wu L."/>
            <person name="Ma J."/>
        </authorList>
    </citation>
    <scope>NUCLEOTIDE SEQUENCE [LARGE SCALE GENOMIC DNA]</scope>
    <source>
        <strain evidence="3">JCM 13501</strain>
    </source>
</reference>
<protein>
    <recommendedName>
        <fullName evidence="1">DUF4376 domain-containing protein</fullName>
    </recommendedName>
</protein>
<dbReference type="Proteomes" id="UP000616499">
    <property type="component" value="Unassembled WGS sequence"/>
</dbReference>
<feature type="domain" description="DUF4376" evidence="1">
    <location>
        <begin position="69"/>
        <end position="184"/>
    </location>
</feature>
<name>A0ABQ2H4X8_9PSED</name>
<dbReference type="EMBL" id="BMNW01000028">
    <property type="protein sequence ID" value="GGM31866.1"/>
    <property type="molecule type" value="Genomic_DNA"/>
</dbReference>
<dbReference type="Pfam" id="PF14301">
    <property type="entry name" value="DUF4376"/>
    <property type="match status" value="1"/>
</dbReference>
<keyword evidence="3" id="KW-1185">Reference proteome</keyword>
<sequence>MTIYASKTEKGFFDSELTAPASLPADAVEISATLRDTLIAAQSADKVIDFSQVPPVAVDPASRLSLADVKAQKLAELETACAARITAGFTSSALGETYTYPAKPTDQSNLQASVLASILPGVDEKWTTPFWCADSEGKWAYQTHTAAQIQQVGLDGKNAINAAIAQKIVLEQKVEAAKTAPEVAAVVWSKDEVSA</sequence>
<gene>
    <name evidence="2" type="ORF">GCM10009425_48050</name>
</gene>
<dbReference type="RefSeq" id="WP_188868658.1">
    <property type="nucleotide sequence ID" value="NZ_BMNW01000028.1"/>
</dbReference>
<accession>A0ABQ2H4X8</accession>